<proteinExistence type="predicted"/>
<dbReference type="SUPFAM" id="SSF47413">
    <property type="entry name" value="lambda repressor-like DNA-binding domains"/>
    <property type="match status" value="1"/>
</dbReference>
<dbReference type="InterPro" id="IPR010982">
    <property type="entry name" value="Lambda_DNA-bd_dom_sf"/>
</dbReference>
<dbReference type="GO" id="GO:0003677">
    <property type="term" value="F:DNA binding"/>
    <property type="evidence" value="ECO:0007669"/>
    <property type="project" value="UniProtKB-KW"/>
</dbReference>
<evidence type="ECO:0000313" key="2">
    <source>
        <dbReference type="Proteomes" id="UP001153199"/>
    </source>
</evidence>
<accession>A0A9X4P617</accession>
<keyword evidence="2" id="KW-1185">Reference proteome</keyword>
<evidence type="ECO:0000313" key="1">
    <source>
        <dbReference type="EMBL" id="MDG6146004.1"/>
    </source>
</evidence>
<keyword evidence="1" id="KW-0238">DNA-binding</keyword>
<reference evidence="1" key="1">
    <citation type="submission" date="2022-06" db="EMBL/GenBank/DDBJ databases">
        <title>Lactococcus from bovine mastitis in China.</title>
        <authorList>
            <person name="Lin Y."/>
            <person name="Han B."/>
        </authorList>
    </citation>
    <scope>NUCLEOTIDE SEQUENCE</scope>
    <source>
        <strain evidence="1">Ningxia-I-26</strain>
    </source>
</reference>
<sequence>MLKITEEQAKAIRRKRADLSLSKKEACKMMRIGSLTLNNIERGNYMTKPTTYAKVMEWLAKDY</sequence>
<protein>
    <submittedName>
        <fullName evidence="1">DNA-binding protein</fullName>
    </submittedName>
</protein>
<dbReference type="Gene3D" id="1.10.260.40">
    <property type="entry name" value="lambda repressor-like DNA-binding domains"/>
    <property type="match status" value="1"/>
</dbReference>
<dbReference type="RefSeq" id="WP_279360041.1">
    <property type="nucleotide sequence ID" value="NZ_JAMWDY010000004.1"/>
</dbReference>
<dbReference type="EMBL" id="JAMWFV010000020">
    <property type="protein sequence ID" value="MDG6146004.1"/>
    <property type="molecule type" value="Genomic_DNA"/>
</dbReference>
<dbReference type="Proteomes" id="UP001153199">
    <property type="component" value="Unassembled WGS sequence"/>
</dbReference>
<dbReference type="AlphaFoldDB" id="A0A9X4P617"/>
<name>A0A9X4P617_9LACT</name>
<organism evidence="1 2">
    <name type="scientific">Lactococcus formosensis</name>
    <dbReference type="NCBI Taxonomy" id="1281486"/>
    <lineage>
        <taxon>Bacteria</taxon>
        <taxon>Bacillati</taxon>
        <taxon>Bacillota</taxon>
        <taxon>Bacilli</taxon>
        <taxon>Lactobacillales</taxon>
        <taxon>Streptococcaceae</taxon>
        <taxon>Lactococcus</taxon>
    </lineage>
</organism>
<gene>
    <name evidence="1" type="ORF">NF717_10150</name>
</gene>
<comment type="caution">
    <text evidence="1">The sequence shown here is derived from an EMBL/GenBank/DDBJ whole genome shotgun (WGS) entry which is preliminary data.</text>
</comment>